<gene>
    <name evidence="2" type="ORF">BTMF_LOCUS10741</name>
</gene>
<reference evidence="2 3" key="1">
    <citation type="submission" date="2018-11" db="EMBL/GenBank/DDBJ databases">
        <authorList>
            <consortium name="Pathogen Informatics"/>
        </authorList>
    </citation>
    <scope>NUCLEOTIDE SEQUENCE [LARGE SCALE GENOMIC DNA]</scope>
</reference>
<evidence type="ECO:0000313" key="2">
    <source>
        <dbReference type="EMBL" id="VDO36635.1"/>
    </source>
</evidence>
<accession>A0A3P7YHL1</accession>
<organism evidence="2 3">
    <name type="scientific">Brugia timori</name>
    <dbReference type="NCBI Taxonomy" id="42155"/>
    <lineage>
        <taxon>Eukaryota</taxon>
        <taxon>Metazoa</taxon>
        <taxon>Ecdysozoa</taxon>
        <taxon>Nematoda</taxon>
        <taxon>Chromadorea</taxon>
        <taxon>Rhabditida</taxon>
        <taxon>Spirurina</taxon>
        <taxon>Spiruromorpha</taxon>
        <taxon>Filarioidea</taxon>
        <taxon>Onchocercidae</taxon>
        <taxon>Brugia</taxon>
    </lineage>
</organism>
<name>A0A3P7YHL1_9BILA</name>
<sequence length="36" mass="3836">MITDFSQRLNIGPANGQSTSNTQATGSSPGLQELQW</sequence>
<proteinExistence type="predicted"/>
<protein>
    <submittedName>
        <fullName evidence="2">Uncharacterized protein</fullName>
    </submittedName>
</protein>
<feature type="region of interest" description="Disordered" evidence="1">
    <location>
        <begin position="1"/>
        <end position="36"/>
    </location>
</feature>
<dbReference type="EMBL" id="UZAG01017790">
    <property type="protein sequence ID" value="VDO36635.1"/>
    <property type="molecule type" value="Genomic_DNA"/>
</dbReference>
<dbReference type="AlphaFoldDB" id="A0A3P7YHL1"/>
<evidence type="ECO:0000313" key="3">
    <source>
        <dbReference type="Proteomes" id="UP000280834"/>
    </source>
</evidence>
<dbReference type="Proteomes" id="UP000280834">
    <property type="component" value="Unassembled WGS sequence"/>
</dbReference>
<keyword evidence="3" id="KW-1185">Reference proteome</keyword>
<evidence type="ECO:0000256" key="1">
    <source>
        <dbReference type="SAM" id="MobiDB-lite"/>
    </source>
</evidence>